<sequence length="149" mass="16008">MSKLLKVLLIGAPLLMAAPALVHAHGDGAPSPIDTTGLESLGDTDREKNPYEGNPKAIEIGASGYNKNCARCHGLDAKSGGMAPDLRELEKSEATDTYFLTRVRGGAQRDGRYRMPPFGEILSQEAIWAIRTYIESEAQKDPALAAKVN</sequence>
<keyword evidence="2 4" id="KW-0479">Metal-binding</keyword>
<dbReference type="GO" id="GO:0020037">
    <property type="term" value="F:heme binding"/>
    <property type="evidence" value="ECO:0007669"/>
    <property type="project" value="InterPro"/>
</dbReference>
<dbReference type="PANTHER" id="PTHR35008">
    <property type="entry name" value="BLL4482 PROTEIN-RELATED"/>
    <property type="match status" value="1"/>
</dbReference>
<evidence type="ECO:0000256" key="3">
    <source>
        <dbReference type="ARBA" id="ARBA00023004"/>
    </source>
</evidence>
<keyword evidence="11" id="KW-1185">Reference proteome</keyword>
<dbReference type="InterPro" id="IPR051459">
    <property type="entry name" value="Cytochrome_c-type_DH"/>
</dbReference>
<dbReference type="InterPro" id="IPR036909">
    <property type="entry name" value="Cyt_c-like_dom_sf"/>
</dbReference>
<evidence type="ECO:0000256" key="4">
    <source>
        <dbReference type="PROSITE-ProRule" id="PRU00433"/>
    </source>
</evidence>
<dbReference type="Proteomes" id="UP001156881">
    <property type="component" value="Unassembled WGS sequence"/>
</dbReference>
<dbReference type="InterPro" id="IPR030991">
    <property type="entry name" value="c550_proteobact"/>
</dbReference>
<feature type="chain" id="PRO_5031080258" evidence="6">
    <location>
        <begin position="25"/>
        <end position="149"/>
    </location>
</feature>
<reference evidence="8" key="1">
    <citation type="journal article" date="2014" name="Int. J. Syst. Evol. Microbiol.">
        <title>Complete genome of a new Firmicutes species belonging to the dominant human colonic microbiota ('Ruminococcus bicirculans') reveals two chromosomes and a selective capacity to utilize plant glucans.</title>
        <authorList>
            <consortium name="NISC Comparative Sequencing Program"/>
            <person name="Wegmann U."/>
            <person name="Louis P."/>
            <person name="Goesmann A."/>
            <person name="Henrissat B."/>
            <person name="Duncan S.H."/>
            <person name="Flint H.J."/>
        </authorList>
    </citation>
    <scope>NUCLEOTIDE SEQUENCE</scope>
    <source>
        <strain evidence="8">NBRC 107710</strain>
    </source>
</reference>
<dbReference type="PANTHER" id="PTHR35008:SF8">
    <property type="entry name" value="ALCOHOL DEHYDROGENASE CYTOCHROME C SUBUNIT"/>
    <property type="match status" value="1"/>
</dbReference>
<evidence type="ECO:0000313" key="10">
    <source>
        <dbReference type="Proteomes" id="UP000517759"/>
    </source>
</evidence>
<evidence type="ECO:0000256" key="5">
    <source>
        <dbReference type="SAM" id="MobiDB-lite"/>
    </source>
</evidence>
<keyword evidence="6" id="KW-0732">Signal</keyword>
<dbReference type="GO" id="GO:0046872">
    <property type="term" value="F:metal ion binding"/>
    <property type="evidence" value="ECO:0007669"/>
    <property type="project" value="UniProtKB-KW"/>
</dbReference>
<evidence type="ECO:0000256" key="1">
    <source>
        <dbReference type="ARBA" id="ARBA00022617"/>
    </source>
</evidence>
<reference evidence="9 10" key="3">
    <citation type="submission" date="2020-08" db="EMBL/GenBank/DDBJ databases">
        <title>Genomic Encyclopedia of Type Strains, Phase IV (KMG-IV): sequencing the most valuable type-strain genomes for metagenomic binning, comparative biology and taxonomic classification.</title>
        <authorList>
            <person name="Goeker M."/>
        </authorList>
    </citation>
    <scope>NUCLEOTIDE SEQUENCE [LARGE SCALE GENOMIC DNA]</scope>
    <source>
        <strain evidence="9 10">DSM 24105</strain>
    </source>
</reference>
<evidence type="ECO:0000313" key="9">
    <source>
        <dbReference type="EMBL" id="MBB3900879.1"/>
    </source>
</evidence>
<feature type="region of interest" description="Disordered" evidence="5">
    <location>
        <begin position="27"/>
        <end position="53"/>
    </location>
</feature>
<dbReference type="EMBL" id="JACIDN010000001">
    <property type="protein sequence ID" value="MBB3900879.1"/>
    <property type="molecule type" value="Genomic_DNA"/>
</dbReference>
<evidence type="ECO:0000313" key="11">
    <source>
        <dbReference type="Proteomes" id="UP001156881"/>
    </source>
</evidence>
<dbReference type="NCBIfam" id="TIGR04494">
    <property type="entry name" value="c550_PedF"/>
    <property type="match status" value="1"/>
</dbReference>
<keyword evidence="3 4" id="KW-0408">Iron</keyword>
<proteinExistence type="predicted"/>
<name>A0A7W6AG14_9HYPH</name>
<accession>A0A7W6AG14</accession>
<evidence type="ECO:0000259" key="7">
    <source>
        <dbReference type="PROSITE" id="PS51007"/>
    </source>
</evidence>
<feature type="domain" description="Cytochrome c" evidence="7">
    <location>
        <begin position="56"/>
        <end position="138"/>
    </location>
</feature>
<reference evidence="8" key="4">
    <citation type="submission" date="2023-01" db="EMBL/GenBank/DDBJ databases">
        <title>Draft genome sequence of Methylobacterium brachythecii strain NBRC 107710.</title>
        <authorList>
            <person name="Sun Q."/>
            <person name="Mori K."/>
        </authorList>
    </citation>
    <scope>NUCLEOTIDE SEQUENCE</scope>
    <source>
        <strain evidence="8">NBRC 107710</strain>
    </source>
</reference>
<dbReference type="Proteomes" id="UP000517759">
    <property type="component" value="Unassembled WGS sequence"/>
</dbReference>
<dbReference type="Pfam" id="PF13442">
    <property type="entry name" value="Cytochrome_CBB3"/>
    <property type="match status" value="1"/>
</dbReference>
<evidence type="ECO:0000256" key="2">
    <source>
        <dbReference type="ARBA" id="ARBA00022723"/>
    </source>
</evidence>
<gene>
    <name evidence="8" type="primary">exaB_2</name>
    <name evidence="8" type="ORF">GCM10007884_44380</name>
    <name evidence="9" type="ORF">GGR33_000359</name>
</gene>
<dbReference type="SUPFAM" id="SSF46626">
    <property type="entry name" value="Cytochrome c"/>
    <property type="match status" value="1"/>
</dbReference>
<dbReference type="PROSITE" id="PS51007">
    <property type="entry name" value="CYTC"/>
    <property type="match status" value="1"/>
</dbReference>
<reference evidence="11" key="2">
    <citation type="journal article" date="2019" name="Int. J. Syst. Evol. Microbiol.">
        <title>The Global Catalogue of Microorganisms (GCM) 10K type strain sequencing project: providing services to taxonomists for standard genome sequencing and annotation.</title>
        <authorList>
            <consortium name="The Broad Institute Genomics Platform"/>
            <consortium name="The Broad Institute Genome Sequencing Center for Infectious Disease"/>
            <person name="Wu L."/>
            <person name="Ma J."/>
        </authorList>
    </citation>
    <scope>NUCLEOTIDE SEQUENCE [LARGE SCALE GENOMIC DNA]</scope>
    <source>
        <strain evidence="11">NBRC 107710</strain>
    </source>
</reference>
<protein>
    <submittedName>
        <fullName evidence="9">Cytochrome c-550 PedF</fullName>
    </submittedName>
</protein>
<evidence type="ECO:0000313" key="8">
    <source>
        <dbReference type="EMBL" id="GLS46444.1"/>
    </source>
</evidence>
<dbReference type="GO" id="GO:0009055">
    <property type="term" value="F:electron transfer activity"/>
    <property type="evidence" value="ECO:0007669"/>
    <property type="project" value="InterPro"/>
</dbReference>
<organism evidence="9 10">
    <name type="scientific">Methylobacterium brachythecii</name>
    <dbReference type="NCBI Taxonomy" id="1176177"/>
    <lineage>
        <taxon>Bacteria</taxon>
        <taxon>Pseudomonadati</taxon>
        <taxon>Pseudomonadota</taxon>
        <taxon>Alphaproteobacteria</taxon>
        <taxon>Hyphomicrobiales</taxon>
        <taxon>Methylobacteriaceae</taxon>
        <taxon>Methylobacterium</taxon>
    </lineage>
</organism>
<dbReference type="RefSeq" id="WP_183501662.1">
    <property type="nucleotide sequence ID" value="NZ_BSPG01000042.1"/>
</dbReference>
<dbReference type="Gene3D" id="1.10.760.10">
    <property type="entry name" value="Cytochrome c-like domain"/>
    <property type="match status" value="1"/>
</dbReference>
<dbReference type="EMBL" id="BSPG01000042">
    <property type="protein sequence ID" value="GLS46444.1"/>
    <property type="molecule type" value="Genomic_DNA"/>
</dbReference>
<keyword evidence="1 4" id="KW-0349">Heme</keyword>
<feature type="signal peptide" evidence="6">
    <location>
        <begin position="1"/>
        <end position="24"/>
    </location>
</feature>
<comment type="caution">
    <text evidence="9">The sequence shown here is derived from an EMBL/GenBank/DDBJ whole genome shotgun (WGS) entry which is preliminary data.</text>
</comment>
<evidence type="ECO:0000256" key="6">
    <source>
        <dbReference type="SAM" id="SignalP"/>
    </source>
</evidence>
<dbReference type="AlphaFoldDB" id="A0A7W6AG14"/>
<dbReference type="InterPro" id="IPR009056">
    <property type="entry name" value="Cyt_c-like_dom"/>
</dbReference>